<sequence>CWGFFGRTSCLSTACKKSPLRPIAKRPSDHSAYQSDNECLNLNNLE</sequence>
<evidence type="ECO:0000313" key="1">
    <source>
        <dbReference type="EnsemblPlants" id="AET1Gv20816700.24"/>
    </source>
</evidence>
<dbReference type="Gramene" id="AET1Gv20816700.24">
    <property type="protein sequence ID" value="AET1Gv20816700.24"/>
    <property type="gene ID" value="AET1Gv20816700"/>
</dbReference>
<proteinExistence type="predicted"/>
<keyword evidence="2" id="KW-1185">Reference proteome</keyword>
<name>A0A452ZKQ6_AEGTS</name>
<accession>A0A452ZKQ6</accession>
<reference evidence="1" key="4">
    <citation type="submission" date="2019-03" db="UniProtKB">
        <authorList>
            <consortium name="EnsemblPlants"/>
        </authorList>
    </citation>
    <scope>IDENTIFICATION</scope>
</reference>
<reference evidence="2" key="1">
    <citation type="journal article" date="2014" name="Science">
        <title>Ancient hybridizations among the ancestral genomes of bread wheat.</title>
        <authorList>
            <consortium name="International Wheat Genome Sequencing Consortium,"/>
            <person name="Marcussen T."/>
            <person name="Sandve S.R."/>
            <person name="Heier L."/>
            <person name="Spannagl M."/>
            <person name="Pfeifer M."/>
            <person name="Jakobsen K.S."/>
            <person name="Wulff B.B."/>
            <person name="Steuernagel B."/>
            <person name="Mayer K.F."/>
            <person name="Olsen O.A."/>
        </authorList>
    </citation>
    <scope>NUCLEOTIDE SEQUENCE [LARGE SCALE GENOMIC DNA]</scope>
    <source>
        <strain evidence="2">cv. AL8/78</strain>
    </source>
</reference>
<reference evidence="2" key="2">
    <citation type="journal article" date="2017" name="Nat. Plants">
        <title>The Aegilops tauschii genome reveals multiple impacts of transposons.</title>
        <authorList>
            <person name="Zhao G."/>
            <person name="Zou C."/>
            <person name="Li K."/>
            <person name="Wang K."/>
            <person name="Li T."/>
            <person name="Gao L."/>
            <person name="Zhang X."/>
            <person name="Wang H."/>
            <person name="Yang Z."/>
            <person name="Liu X."/>
            <person name="Jiang W."/>
            <person name="Mao L."/>
            <person name="Kong X."/>
            <person name="Jiao Y."/>
            <person name="Jia J."/>
        </authorList>
    </citation>
    <scope>NUCLEOTIDE SEQUENCE [LARGE SCALE GENOMIC DNA]</scope>
    <source>
        <strain evidence="2">cv. AL8/78</strain>
    </source>
</reference>
<dbReference type="EnsemblPlants" id="AET1Gv20816700.24">
    <property type="protein sequence ID" value="AET1Gv20816700.24"/>
    <property type="gene ID" value="AET1Gv20816700"/>
</dbReference>
<reference evidence="1" key="5">
    <citation type="journal article" date="2021" name="G3 (Bethesda)">
        <title>Aegilops tauschii genome assembly Aet v5.0 features greater sequence contiguity and improved annotation.</title>
        <authorList>
            <person name="Wang L."/>
            <person name="Zhu T."/>
            <person name="Rodriguez J.C."/>
            <person name="Deal K.R."/>
            <person name="Dubcovsky J."/>
            <person name="McGuire P.E."/>
            <person name="Lux T."/>
            <person name="Spannagl M."/>
            <person name="Mayer K.F.X."/>
            <person name="Baldrich P."/>
            <person name="Meyers B.C."/>
            <person name="Huo N."/>
            <person name="Gu Y.Q."/>
            <person name="Zhou H."/>
            <person name="Devos K.M."/>
            <person name="Bennetzen J.L."/>
            <person name="Unver T."/>
            <person name="Budak H."/>
            <person name="Gulick P.J."/>
            <person name="Galiba G."/>
            <person name="Kalapos B."/>
            <person name="Nelson D.R."/>
            <person name="Li P."/>
            <person name="You F.M."/>
            <person name="Luo M.C."/>
            <person name="Dvorak J."/>
        </authorList>
    </citation>
    <scope>NUCLEOTIDE SEQUENCE [LARGE SCALE GENOMIC DNA]</scope>
    <source>
        <strain evidence="1">cv. AL8/78</strain>
    </source>
</reference>
<protein>
    <submittedName>
        <fullName evidence="1">Uncharacterized protein</fullName>
    </submittedName>
</protein>
<dbReference type="Proteomes" id="UP000015105">
    <property type="component" value="Chromosome 1D"/>
</dbReference>
<organism evidence="1 2">
    <name type="scientific">Aegilops tauschii subsp. strangulata</name>
    <name type="common">Goatgrass</name>
    <dbReference type="NCBI Taxonomy" id="200361"/>
    <lineage>
        <taxon>Eukaryota</taxon>
        <taxon>Viridiplantae</taxon>
        <taxon>Streptophyta</taxon>
        <taxon>Embryophyta</taxon>
        <taxon>Tracheophyta</taxon>
        <taxon>Spermatophyta</taxon>
        <taxon>Magnoliopsida</taxon>
        <taxon>Liliopsida</taxon>
        <taxon>Poales</taxon>
        <taxon>Poaceae</taxon>
        <taxon>BOP clade</taxon>
        <taxon>Pooideae</taxon>
        <taxon>Triticodae</taxon>
        <taxon>Triticeae</taxon>
        <taxon>Triticinae</taxon>
        <taxon>Aegilops</taxon>
    </lineage>
</organism>
<reference evidence="1" key="3">
    <citation type="journal article" date="2017" name="Nature">
        <title>Genome sequence of the progenitor of the wheat D genome Aegilops tauschii.</title>
        <authorList>
            <person name="Luo M.C."/>
            <person name="Gu Y.Q."/>
            <person name="Puiu D."/>
            <person name="Wang H."/>
            <person name="Twardziok S.O."/>
            <person name="Deal K.R."/>
            <person name="Huo N."/>
            <person name="Zhu T."/>
            <person name="Wang L."/>
            <person name="Wang Y."/>
            <person name="McGuire P.E."/>
            <person name="Liu S."/>
            <person name="Long H."/>
            <person name="Ramasamy R.K."/>
            <person name="Rodriguez J.C."/>
            <person name="Van S.L."/>
            <person name="Yuan L."/>
            <person name="Wang Z."/>
            <person name="Xia Z."/>
            <person name="Xiao L."/>
            <person name="Anderson O.D."/>
            <person name="Ouyang S."/>
            <person name="Liang Y."/>
            <person name="Zimin A.V."/>
            <person name="Pertea G."/>
            <person name="Qi P."/>
            <person name="Bennetzen J.L."/>
            <person name="Dai X."/>
            <person name="Dawson M.W."/>
            <person name="Muller H.G."/>
            <person name="Kugler K."/>
            <person name="Rivarola-Duarte L."/>
            <person name="Spannagl M."/>
            <person name="Mayer K.F.X."/>
            <person name="Lu F.H."/>
            <person name="Bevan M.W."/>
            <person name="Leroy P."/>
            <person name="Li P."/>
            <person name="You F.M."/>
            <person name="Sun Q."/>
            <person name="Liu Z."/>
            <person name="Lyons E."/>
            <person name="Wicker T."/>
            <person name="Salzberg S.L."/>
            <person name="Devos K.M."/>
            <person name="Dvorak J."/>
        </authorList>
    </citation>
    <scope>NUCLEOTIDE SEQUENCE [LARGE SCALE GENOMIC DNA]</scope>
    <source>
        <strain evidence="1">cv. AL8/78</strain>
    </source>
</reference>
<evidence type="ECO:0000313" key="2">
    <source>
        <dbReference type="Proteomes" id="UP000015105"/>
    </source>
</evidence>
<dbReference type="AlphaFoldDB" id="A0A452ZKQ6"/>